<evidence type="ECO:0000256" key="12">
    <source>
        <dbReference type="ARBA" id="ARBA00023235"/>
    </source>
</evidence>
<keyword evidence="2" id="KW-0479">Metal-binding</keyword>
<dbReference type="InterPro" id="IPR042493">
    <property type="entry name" value="XPD_DNA_FeS"/>
</dbReference>
<dbReference type="InterPro" id="IPR027417">
    <property type="entry name" value="P-loop_NTPase"/>
</dbReference>
<reference evidence="15 16" key="1">
    <citation type="submission" date="2020-02" db="EMBL/GenBank/DDBJ databases">
        <title>Albibacoteraceae fam. nov., the first described family within the subdivision 4 Verrucomicrobia.</title>
        <authorList>
            <person name="Xi F."/>
        </authorList>
    </citation>
    <scope>NUCLEOTIDE SEQUENCE [LARGE SCALE GENOMIC DNA]</scope>
    <source>
        <strain evidence="15 16">CK1056</strain>
    </source>
</reference>
<dbReference type="GO" id="GO:0003677">
    <property type="term" value="F:DNA binding"/>
    <property type="evidence" value="ECO:0007669"/>
    <property type="project" value="UniProtKB-KW"/>
</dbReference>
<dbReference type="InterPro" id="IPR014013">
    <property type="entry name" value="Helic_SF1/SF2_ATP-bd_DinG/Rad3"/>
</dbReference>
<keyword evidence="6" id="KW-0347">Helicase</keyword>
<keyword evidence="7" id="KW-0067">ATP-binding</keyword>
<dbReference type="InterPro" id="IPR006555">
    <property type="entry name" value="ATP-dep_Helicase_C"/>
</dbReference>
<dbReference type="PANTHER" id="PTHR11472">
    <property type="entry name" value="DNA REPAIR DEAD HELICASE RAD3/XP-D SUBFAMILY MEMBER"/>
    <property type="match status" value="1"/>
</dbReference>
<evidence type="ECO:0000256" key="13">
    <source>
        <dbReference type="ARBA" id="ARBA00038058"/>
    </source>
</evidence>
<evidence type="ECO:0000256" key="8">
    <source>
        <dbReference type="ARBA" id="ARBA00023004"/>
    </source>
</evidence>
<dbReference type="GO" id="GO:0016818">
    <property type="term" value="F:hydrolase activity, acting on acid anhydrides, in phosphorus-containing anhydrides"/>
    <property type="evidence" value="ECO:0007669"/>
    <property type="project" value="InterPro"/>
</dbReference>
<dbReference type="Pfam" id="PF13307">
    <property type="entry name" value="Helicase_C_2"/>
    <property type="match status" value="1"/>
</dbReference>
<evidence type="ECO:0000256" key="3">
    <source>
        <dbReference type="ARBA" id="ARBA00022741"/>
    </source>
</evidence>
<gene>
    <name evidence="15" type="ORF">G0Q06_04495</name>
</gene>
<dbReference type="AlphaFoldDB" id="A0A6B2LZX1"/>
<comment type="caution">
    <text evidence="15">The sequence shown here is derived from an EMBL/GenBank/DDBJ whole genome shotgun (WGS) entry which is preliminary data.</text>
</comment>
<dbReference type="GO" id="GO:0051539">
    <property type="term" value="F:4 iron, 4 sulfur cluster binding"/>
    <property type="evidence" value="ECO:0007669"/>
    <property type="project" value="UniProtKB-KW"/>
</dbReference>
<organism evidence="15 16">
    <name type="scientific">Oceanipulchritudo coccoides</name>
    <dbReference type="NCBI Taxonomy" id="2706888"/>
    <lineage>
        <taxon>Bacteria</taxon>
        <taxon>Pseudomonadati</taxon>
        <taxon>Verrucomicrobiota</taxon>
        <taxon>Opitutia</taxon>
        <taxon>Puniceicoccales</taxon>
        <taxon>Oceanipulchritudinaceae</taxon>
        <taxon>Oceanipulchritudo</taxon>
    </lineage>
</organism>
<dbReference type="InterPro" id="IPR006554">
    <property type="entry name" value="Helicase-like_DEXD_c2"/>
</dbReference>
<evidence type="ECO:0000256" key="11">
    <source>
        <dbReference type="ARBA" id="ARBA00023204"/>
    </source>
</evidence>
<evidence type="ECO:0000256" key="6">
    <source>
        <dbReference type="ARBA" id="ARBA00022806"/>
    </source>
</evidence>
<dbReference type="SUPFAM" id="SSF52540">
    <property type="entry name" value="P-loop containing nucleoside triphosphate hydrolases"/>
    <property type="match status" value="1"/>
</dbReference>
<dbReference type="Gene3D" id="1.10.30.20">
    <property type="entry name" value="Bacterial XPD DNA helicase, FeS cluster domain"/>
    <property type="match status" value="1"/>
</dbReference>
<dbReference type="InterPro" id="IPR045028">
    <property type="entry name" value="DinG/Rad3-like"/>
</dbReference>
<dbReference type="SMART" id="SM00488">
    <property type="entry name" value="DEXDc2"/>
    <property type="match status" value="1"/>
</dbReference>
<evidence type="ECO:0000313" key="16">
    <source>
        <dbReference type="Proteomes" id="UP000478417"/>
    </source>
</evidence>
<dbReference type="GO" id="GO:0005524">
    <property type="term" value="F:ATP binding"/>
    <property type="evidence" value="ECO:0007669"/>
    <property type="project" value="UniProtKB-KW"/>
</dbReference>
<dbReference type="PANTHER" id="PTHR11472:SF34">
    <property type="entry name" value="REGULATOR OF TELOMERE ELONGATION HELICASE 1"/>
    <property type="match status" value="1"/>
</dbReference>
<keyword evidence="16" id="KW-1185">Reference proteome</keyword>
<dbReference type="Gene3D" id="3.40.50.300">
    <property type="entry name" value="P-loop containing nucleotide triphosphate hydrolases"/>
    <property type="match status" value="2"/>
</dbReference>
<dbReference type="GO" id="GO:0006281">
    <property type="term" value="P:DNA repair"/>
    <property type="evidence" value="ECO:0007669"/>
    <property type="project" value="UniProtKB-KW"/>
</dbReference>
<keyword evidence="4" id="KW-0227">DNA damage</keyword>
<protein>
    <recommendedName>
        <fullName evidence="14">Helicase ATP-binding domain-containing protein</fullName>
    </recommendedName>
</protein>
<keyword evidence="12" id="KW-0413">Isomerase</keyword>
<dbReference type="RefSeq" id="WP_163962857.1">
    <property type="nucleotide sequence ID" value="NZ_JAAGNX010000001.1"/>
</dbReference>
<keyword evidence="3" id="KW-0547">Nucleotide-binding</keyword>
<dbReference type="InterPro" id="IPR010614">
    <property type="entry name" value="RAD3-like_helicase_DEAD"/>
</dbReference>
<dbReference type="GO" id="GO:0003678">
    <property type="term" value="F:DNA helicase activity"/>
    <property type="evidence" value="ECO:0007669"/>
    <property type="project" value="InterPro"/>
</dbReference>
<dbReference type="PROSITE" id="PS51193">
    <property type="entry name" value="HELICASE_ATP_BIND_2"/>
    <property type="match status" value="1"/>
</dbReference>
<dbReference type="GO" id="GO:0046872">
    <property type="term" value="F:metal ion binding"/>
    <property type="evidence" value="ECO:0007669"/>
    <property type="project" value="UniProtKB-KW"/>
</dbReference>
<dbReference type="Pfam" id="PF06733">
    <property type="entry name" value="DEAD_2"/>
    <property type="match status" value="1"/>
</dbReference>
<evidence type="ECO:0000313" key="15">
    <source>
        <dbReference type="EMBL" id="NDV61702.1"/>
    </source>
</evidence>
<keyword evidence="5" id="KW-0378">Hydrolase</keyword>
<dbReference type="SMART" id="SM00491">
    <property type="entry name" value="HELICc2"/>
    <property type="match status" value="1"/>
</dbReference>
<proteinExistence type="inferred from homology"/>
<name>A0A6B2LZX1_9BACT</name>
<dbReference type="Gene3D" id="3.90.320.10">
    <property type="match status" value="1"/>
</dbReference>
<evidence type="ECO:0000256" key="5">
    <source>
        <dbReference type="ARBA" id="ARBA00022801"/>
    </source>
</evidence>
<dbReference type="InterPro" id="IPR038726">
    <property type="entry name" value="PDDEXK_AddAB-type"/>
</dbReference>
<dbReference type="InterPro" id="IPR011604">
    <property type="entry name" value="PDDEXK-like_dom_sf"/>
</dbReference>
<accession>A0A6B2LZX1</accession>
<dbReference type="Pfam" id="PF12705">
    <property type="entry name" value="PDDEXK_1"/>
    <property type="match status" value="1"/>
</dbReference>
<evidence type="ECO:0000256" key="1">
    <source>
        <dbReference type="ARBA" id="ARBA00022485"/>
    </source>
</evidence>
<sequence>MHWDWQNRTLKLSVGELARFSLISAGDELAGKWRAELGSHWHGVLRERAEQTEAGWLFEQSVSGNILQEGWRFELKGRIDQIRPGPGKPVIREIKTVATTLPSEDSILRETYPQHFHQAMLYAFLLGRKSEFPETELVFLDIQSAFTQSVALGDDDFKNLHRHLQAVAAILEERRSHFSRLRRLEVPSPFPAWRPGQPDAREQLAVALDQPLPILFEAPTGFGKTGLVLEQALLSLARGDAERIIVMTGKNTGHSPLLNQLLAFKEEMPDLTIHALRSRKDHELDAEFERSLSRREIMERWSDSGLSAPGLLADGVLDLENVRLLGQRHGIPPWAISRFLLPYADVWIADFNYLFDPRVAQVLEGIPTFSPNKTLLIIDEAHNLPDRAAGSRSYRFNANELGHVLTEVQMAQFPGKLPRILDILQSLVKKQSTCDCLDPPVEADLIGLIREASTALHECHFFENEISPESLDWLFQLSQLQTDWDQPDLPYHTYSPAKGCIELACLDASTQIRQTLGRFRQTILMSATLRPWDSFKKAIGIARDKEARQILGTSPWLEGCFEIMVDARVDTRFRQRDRFLDTTTRTIGESALSGKGCTVAFFPSYQYARKVLERMSYLFSSLRCELQPRDLNLEKQNEFLESALLFNDVLFLVLGSRFSEGIDALGGRVSQAIVVGPALPEVNGLQKAREALATGNSTSRFHAVYLIPGLRKISQALGRLVRSPDQRARVLLHGKRFMEPDYQDLLPEYLQPCEAIVTDEDLDKKWLRG</sequence>
<keyword evidence="9" id="KW-0411">Iron-sulfur</keyword>
<dbReference type="Proteomes" id="UP000478417">
    <property type="component" value="Unassembled WGS sequence"/>
</dbReference>
<evidence type="ECO:0000259" key="14">
    <source>
        <dbReference type="PROSITE" id="PS51193"/>
    </source>
</evidence>
<keyword evidence="8" id="KW-0408">Iron</keyword>
<keyword evidence="11" id="KW-0234">DNA repair</keyword>
<dbReference type="EMBL" id="JAAGNX010000001">
    <property type="protein sequence ID" value="NDV61702.1"/>
    <property type="molecule type" value="Genomic_DNA"/>
</dbReference>
<evidence type="ECO:0000256" key="10">
    <source>
        <dbReference type="ARBA" id="ARBA00023125"/>
    </source>
</evidence>
<keyword evidence="1" id="KW-0004">4Fe-4S</keyword>
<evidence type="ECO:0000256" key="9">
    <source>
        <dbReference type="ARBA" id="ARBA00023014"/>
    </source>
</evidence>
<evidence type="ECO:0000256" key="2">
    <source>
        <dbReference type="ARBA" id="ARBA00022723"/>
    </source>
</evidence>
<evidence type="ECO:0000256" key="4">
    <source>
        <dbReference type="ARBA" id="ARBA00022763"/>
    </source>
</evidence>
<feature type="domain" description="Helicase ATP-binding" evidence="14">
    <location>
        <begin position="183"/>
        <end position="444"/>
    </location>
</feature>
<keyword evidence="10" id="KW-0238">DNA-binding</keyword>
<evidence type="ECO:0000256" key="7">
    <source>
        <dbReference type="ARBA" id="ARBA00022840"/>
    </source>
</evidence>
<comment type="similarity">
    <text evidence="13">Belongs to the helicase family. DinG subfamily.</text>
</comment>
<dbReference type="Gene3D" id="1.10.275.40">
    <property type="match status" value="1"/>
</dbReference>